<accession>A0ACC1Y7K0</accession>
<evidence type="ECO:0000313" key="1">
    <source>
        <dbReference type="EMBL" id="KAJ4718560.1"/>
    </source>
</evidence>
<gene>
    <name evidence="1" type="ORF">OWV82_010225</name>
</gene>
<proteinExistence type="predicted"/>
<comment type="caution">
    <text evidence="1">The sequence shown here is derived from an EMBL/GenBank/DDBJ whole genome shotgun (WGS) entry which is preliminary data.</text>
</comment>
<dbReference type="Proteomes" id="UP001164539">
    <property type="component" value="Chromosome 5"/>
</dbReference>
<evidence type="ECO:0000313" key="2">
    <source>
        <dbReference type="Proteomes" id="UP001164539"/>
    </source>
</evidence>
<reference evidence="1 2" key="1">
    <citation type="journal article" date="2023" name="Science">
        <title>Complex scaffold remodeling in plant triterpene biosynthesis.</title>
        <authorList>
            <person name="De La Pena R."/>
            <person name="Hodgson H."/>
            <person name="Liu J.C."/>
            <person name="Stephenson M.J."/>
            <person name="Martin A.C."/>
            <person name="Owen C."/>
            <person name="Harkess A."/>
            <person name="Leebens-Mack J."/>
            <person name="Jimenez L.E."/>
            <person name="Osbourn A."/>
            <person name="Sattely E.S."/>
        </authorList>
    </citation>
    <scope>NUCLEOTIDE SEQUENCE [LARGE SCALE GENOMIC DNA]</scope>
    <source>
        <strain evidence="2">cv. JPN11</strain>
        <tissue evidence="1">Leaf</tissue>
    </source>
</reference>
<protein>
    <submittedName>
        <fullName evidence="1">Uncharacterized protein</fullName>
    </submittedName>
</protein>
<name>A0ACC1Y7K0_MELAZ</name>
<keyword evidence="2" id="KW-1185">Reference proteome</keyword>
<sequence length="400" mass="46193">MSSNPNPIDFDERRWIINIRQTLEEEKENDIDFPVCIFSVPKLLISSDPHSYTPQEVAIGPYHYWRPELYEMERYKLAAAKRAQKHIHGDHKFQYVVDQLKDLELQIRACYHKFLNINNETLAWMMAINASFLLEFLQIYAIKEAAHNAILRDTVMLENQIPLFVLRKMLDVQYSSLELADDMLQTMLMGLCEEISPFKMLKKKSTINVSECAHLLDYLYDTVVPKHEQRAEVTEIEDQERGMQAKERYNGDPTYVGKFFHKLWELLSELNKGPILPIKALVQSKPVRVLYKLPWTMISKLPGFSVLAQPLQSFIFPEDNEGKKSDDDSSHSSNNMNKPPLVEEIEIPSVTELYKANVRFSANVGNISTLRFDTKTATLYLPTISLDVNSGGDHEKFSSL</sequence>
<organism evidence="1 2">
    <name type="scientific">Melia azedarach</name>
    <name type="common">Chinaberry tree</name>
    <dbReference type="NCBI Taxonomy" id="155640"/>
    <lineage>
        <taxon>Eukaryota</taxon>
        <taxon>Viridiplantae</taxon>
        <taxon>Streptophyta</taxon>
        <taxon>Embryophyta</taxon>
        <taxon>Tracheophyta</taxon>
        <taxon>Spermatophyta</taxon>
        <taxon>Magnoliopsida</taxon>
        <taxon>eudicotyledons</taxon>
        <taxon>Gunneridae</taxon>
        <taxon>Pentapetalae</taxon>
        <taxon>rosids</taxon>
        <taxon>malvids</taxon>
        <taxon>Sapindales</taxon>
        <taxon>Meliaceae</taxon>
        <taxon>Melia</taxon>
    </lineage>
</organism>
<dbReference type="EMBL" id="CM051398">
    <property type="protein sequence ID" value="KAJ4718560.1"/>
    <property type="molecule type" value="Genomic_DNA"/>
</dbReference>